<dbReference type="PANTHER" id="PTHR11596:SF5">
    <property type="entry name" value="ALKALINE PHOSPHATASE"/>
    <property type="match status" value="1"/>
</dbReference>
<dbReference type="InterPro" id="IPR001952">
    <property type="entry name" value="Alkaline_phosphatase"/>
</dbReference>
<feature type="binding site" evidence="3">
    <location>
        <position position="280"/>
    </location>
    <ligand>
        <name>Mg(2+)</name>
        <dbReference type="ChEBI" id="CHEBI:18420"/>
    </ligand>
</feature>
<dbReference type="GO" id="GO:0046872">
    <property type="term" value="F:metal ion binding"/>
    <property type="evidence" value="ECO:0007669"/>
    <property type="project" value="UniProtKB-KW"/>
</dbReference>
<feature type="binding site" evidence="3">
    <location>
        <position position="154"/>
    </location>
    <ligand>
        <name>Mg(2+)</name>
        <dbReference type="ChEBI" id="CHEBI:18420"/>
    </ligand>
</feature>
<evidence type="ECO:0000256" key="4">
    <source>
        <dbReference type="RuleBase" id="RU003946"/>
    </source>
</evidence>
<feature type="binding site" evidence="3">
    <location>
        <position position="285"/>
    </location>
    <ligand>
        <name>Zn(2+)</name>
        <dbReference type="ChEBI" id="CHEBI:29105"/>
        <label>2</label>
    </ligand>
</feature>
<organism evidence="5 6">
    <name type="scientific">Chlorobium ferrooxidans DSM 13031</name>
    <dbReference type="NCBI Taxonomy" id="377431"/>
    <lineage>
        <taxon>Bacteria</taxon>
        <taxon>Pseudomonadati</taxon>
        <taxon>Chlorobiota</taxon>
        <taxon>Chlorobiia</taxon>
        <taxon>Chlorobiales</taxon>
        <taxon>Chlorobiaceae</taxon>
        <taxon>Chlorobium/Pelodictyon group</taxon>
        <taxon>Chlorobium</taxon>
    </lineage>
</organism>
<feature type="binding site" evidence="3">
    <location>
        <position position="57"/>
    </location>
    <ligand>
        <name>Mg(2+)</name>
        <dbReference type="ChEBI" id="CHEBI:18420"/>
    </ligand>
</feature>
<keyword evidence="1" id="KW-0597">Phosphoprotein</keyword>
<dbReference type="Gene3D" id="1.10.60.40">
    <property type="match status" value="1"/>
</dbReference>
<evidence type="ECO:0000256" key="3">
    <source>
        <dbReference type="PIRSR" id="PIRSR601952-2"/>
    </source>
</evidence>
<gene>
    <name evidence="5" type="ORF">CferDRAFT_0844</name>
</gene>
<keyword evidence="3" id="KW-0479">Metal-binding</keyword>
<dbReference type="EMBL" id="AASE01000010">
    <property type="protein sequence ID" value="EAT58903.1"/>
    <property type="molecule type" value="Genomic_DNA"/>
</dbReference>
<comment type="cofactor">
    <cofactor evidence="3">
        <name>Zn(2+)</name>
        <dbReference type="ChEBI" id="CHEBI:29105"/>
    </cofactor>
    <text evidence="3">Binds 2 Zn(2+) ions.</text>
</comment>
<proteinExistence type="inferred from homology"/>
<dbReference type="PANTHER" id="PTHR11596">
    <property type="entry name" value="ALKALINE PHOSPHATASE"/>
    <property type="match status" value="1"/>
</dbReference>
<dbReference type="RefSeq" id="WP_006366429.1">
    <property type="nucleotide sequence ID" value="NZ_AASE01000010.1"/>
</dbReference>
<keyword evidence="3" id="KW-0460">Magnesium</keyword>
<keyword evidence="6" id="KW-1185">Reference proteome</keyword>
<dbReference type="SUPFAM" id="SSF53649">
    <property type="entry name" value="Alkaline phosphatase-like"/>
    <property type="match status" value="1"/>
</dbReference>
<comment type="caution">
    <text evidence="5">The sequence shown here is derived from an EMBL/GenBank/DDBJ whole genome shotgun (WGS) entry which is preliminary data.</text>
</comment>
<dbReference type="InterPro" id="IPR017850">
    <property type="entry name" value="Alkaline_phosphatase_core_sf"/>
</dbReference>
<dbReference type="OrthoDB" id="9794455at2"/>
<accession>Q0YRJ2</accession>
<evidence type="ECO:0000256" key="2">
    <source>
        <dbReference type="PIRSR" id="PIRSR601952-1"/>
    </source>
</evidence>
<feature type="active site" description="Phosphoserine intermediate" evidence="2">
    <location>
        <position position="100"/>
    </location>
</feature>
<dbReference type="AlphaFoldDB" id="Q0YRJ2"/>
<dbReference type="SMART" id="SM00098">
    <property type="entry name" value="alkPPc"/>
    <property type="match status" value="1"/>
</dbReference>
<dbReference type="Gene3D" id="3.40.720.10">
    <property type="entry name" value="Alkaline Phosphatase, subunit A"/>
    <property type="match status" value="1"/>
</dbReference>
<feature type="binding site" evidence="3">
    <location>
        <position position="444"/>
    </location>
    <ligand>
        <name>Zn(2+)</name>
        <dbReference type="ChEBI" id="CHEBI:29105"/>
        <label>2</label>
    </ligand>
</feature>
<dbReference type="Proteomes" id="UP000004162">
    <property type="component" value="Unassembled WGS sequence"/>
</dbReference>
<feature type="binding site" evidence="3">
    <location>
        <position position="152"/>
    </location>
    <ligand>
        <name>Mg(2+)</name>
        <dbReference type="ChEBI" id="CHEBI:18420"/>
    </ligand>
</feature>
<reference evidence="5 6" key="2">
    <citation type="submission" date="2006-07" db="EMBL/GenBank/DDBJ databases">
        <title>Sequencing of the draft genome and assembly of Chlorobium ferroxidans DSM 13031.</title>
        <authorList>
            <consortium name="US DOE Joint Genome Institute (JGI-PGF)"/>
            <person name="Copeland A."/>
            <person name="Lucas S."/>
            <person name="Lapidus A."/>
            <person name="Barry K."/>
            <person name="Glavina del Rio T."/>
            <person name="Dalin E."/>
            <person name="Tice H."/>
            <person name="Bruce D."/>
            <person name="Pitluck S."/>
            <person name="Richardson P."/>
        </authorList>
    </citation>
    <scope>NUCLEOTIDE SEQUENCE [LARGE SCALE GENOMIC DNA]</scope>
    <source>
        <strain evidence="5 6">DSM 13031</strain>
    </source>
</reference>
<reference evidence="5 6" key="1">
    <citation type="submission" date="2006-07" db="EMBL/GenBank/DDBJ databases">
        <title>Annotation of the draft genome assembly of Chlorobium ferroxidans DSM 13031.</title>
        <authorList>
            <consortium name="US DOE Joint Genome Institute (JGI-ORNL)"/>
            <person name="Larimer F."/>
            <person name="Land M."/>
            <person name="Hauser L."/>
        </authorList>
    </citation>
    <scope>NUCLEOTIDE SEQUENCE [LARGE SCALE GENOMIC DNA]</scope>
    <source>
        <strain evidence="5 6">DSM 13031</strain>
    </source>
</reference>
<feature type="binding site" evidence="3">
    <location>
        <position position="328"/>
    </location>
    <ligand>
        <name>Zn(2+)</name>
        <dbReference type="ChEBI" id="CHEBI:29105"/>
        <label>2</label>
    </ligand>
</feature>
<name>Q0YRJ2_9CHLB</name>
<dbReference type="EC" id="3.1.3.1" evidence="5"/>
<keyword evidence="3" id="KW-0862">Zinc</keyword>
<comment type="cofactor">
    <cofactor evidence="3">
        <name>Mg(2+)</name>
        <dbReference type="ChEBI" id="CHEBI:18420"/>
    </cofactor>
    <text evidence="3">Binds 1 Mg(2+) ion.</text>
</comment>
<dbReference type="PRINTS" id="PR00113">
    <property type="entry name" value="ALKPHPHTASE"/>
</dbReference>
<protein>
    <submittedName>
        <fullName evidence="5">Alkaline phosphatase</fullName>
        <ecNumber evidence="5">3.1.3.1</ecNumber>
    </submittedName>
</protein>
<feature type="binding site" evidence="3">
    <location>
        <position position="57"/>
    </location>
    <ligand>
        <name>Zn(2+)</name>
        <dbReference type="ChEBI" id="CHEBI:29105"/>
        <label>2</label>
    </ligand>
</feature>
<comment type="similarity">
    <text evidence="4">Belongs to the alkaline phosphatase family.</text>
</comment>
<evidence type="ECO:0000313" key="5">
    <source>
        <dbReference type="EMBL" id="EAT58903.1"/>
    </source>
</evidence>
<sequence>MNKPSRRVHYLSATLHLLPLVSLMVSISLFSQVIIGAPALKPSATAAPRYLFLFIGDGMGPAQIKLADAVLENGHALKMTSFPVLGMATTHAENRYITDSGAASTALATGRKTTVGTISMAGNHLDTLLTIAEMAKAKGMKTGIVSSVGINDATPACFYAHTPSRSNSYDIAVQMASSGFDYFGGGYAEGNLPENRQKAPAFKGDIAERMRSAKYLITHNRIELQKVKPGIRCWAYTGYDAKAAMDYAMDRNPENIALDEFTREGIRLLDNPHGFFMMVEGGKIDWACHANDAAAAAHDVKAFDNAIAEALAFYRRHPKETLIIVTADHECGGLSLGNRTNGYDTRLSLLRRQKISHQRFSEKVSSWKKSGTVTFPMAIDSVNTYYGISMKDADSTLALTPANYKTLEEAYTTTIKPESTDIFTSAVTGLLNVRAGIGWSSNAHTAVPVQVFAIGKGAERFRGFYDNTDIAKKIMQIAELKKDAPSRINQVNKHRLILPQ</sequence>
<feature type="binding site" evidence="3">
    <location>
        <position position="329"/>
    </location>
    <ligand>
        <name>Zn(2+)</name>
        <dbReference type="ChEBI" id="CHEBI:29105"/>
        <label>2</label>
    </ligand>
</feature>
<dbReference type="Pfam" id="PF00245">
    <property type="entry name" value="Alk_phosphatase"/>
    <property type="match status" value="1"/>
</dbReference>
<evidence type="ECO:0000313" key="6">
    <source>
        <dbReference type="Proteomes" id="UP000004162"/>
    </source>
</evidence>
<feature type="binding site" evidence="3">
    <location>
        <position position="289"/>
    </location>
    <ligand>
        <name>Zn(2+)</name>
        <dbReference type="ChEBI" id="CHEBI:29105"/>
        <label>2</label>
    </ligand>
</feature>
<keyword evidence="5" id="KW-0378">Hydrolase</keyword>
<dbReference type="CDD" id="cd16012">
    <property type="entry name" value="ALP"/>
    <property type="match status" value="1"/>
</dbReference>
<dbReference type="GO" id="GO:0004035">
    <property type="term" value="F:alkaline phosphatase activity"/>
    <property type="evidence" value="ECO:0007669"/>
    <property type="project" value="UniProtKB-EC"/>
</dbReference>
<evidence type="ECO:0000256" key="1">
    <source>
        <dbReference type="ARBA" id="ARBA00022553"/>
    </source>
</evidence>